<name>A0ACB8GJZ3_PSICU</name>
<keyword evidence="2" id="KW-1185">Reference proteome</keyword>
<dbReference type="EMBL" id="JAFIQS020000011">
    <property type="protein sequence ID" value="KAH9475943.1"/>
    <property type="molecule type" value="Genomic_DNA"/>
</dbReference>
<comment type="caution">
    <text evidence="1">The sequence shown here is derived from an EMBL/GenBank/DDBJ whole genome shotgun (WGS) entry which is preliminary data.</text>
</comment>
<evidence type="ECO:0000313" key="1">
    <source>
        <dbReference type="EMBL" id="KAH9475943.1"/>
    </source>
</evidence>
<evidence type="ECO:0000313" key="2">
    <source>
        <dbReference type="Proteomes" id="UP000664032"/>
    </source>
</evidence>
<proteinExistence type="predicted"/>
<protein>
    <submittedName>
        <fullName evidence="1">G1/S-specific cyclin pas1</fullName>
    </submittedName>
</protein>
<reference evidence="1" key="1">
    <citation type="submission" date="2021-10" db="EMBL/GenBank/DDBJ databases">
        <title>Psilocybe cubensis genome.</title>
        <authorList>
            <person name="Mckernan K.J."/>
            <person name="Crawford S."/>
            <person name="Trippe A."/>
            <person name="Kane L.T."/>
            <person name="Mclaughlin S."/>
        </authorList>
    </citation>
    <scope>NUCLEOTIDE SEQUENCE</scope>
    <source>
        <strain evidence="1">MGC-MH-2018</strain>
    </source>
</reference>
<accession>A0ACB8GJZ3</accession>
<gene>
    <name evidence="1" type="ORF">JR316_0011505</name>
</gene>
<organism evidence="1 2">
    <name type="scientific">Psilocybe cubensis</name>
    <name type="common">Psychedelic mushroom</name>
    <name type="synonym">Stropharia cubensis</name>
    <dbReference type="NCBI Taxonomy" id="181762"/>
    <lineage>
        <taxon>Eukaryota</taxon>
        <taxon>Fungi</taxon>
        <taxon>Dikarya</taxon>
        <taxon>Basidiomycota</taxon>
        <taxon>Agaricomycotina</taxon>
        <taxon>Agaricomycetes</taxon>
        <taxon>Agaricomycetidae</taxon>
        <taxon>Agaricales</taxon>
        <taxon>Agaricineae</taxon>
        <taxon>Strophariaceae</taxon>
        <taxon>Psilocybe</taxon>
    </lineage>
</organism>
<sequence length="479" mass="52512">MHIATQIITQHAGLVVHKDDSDQYQQPLLTSPAFSHCIIVTYCISLHPSHLCRIKSFSLIFRSPPPKLQRILPRVPLPLNKNSPPVLSIKLPLRIEDIWKHTADSTMLSRSHSSQGSQNLQEESIGLSPTIHTCHASVSLPTKYPSIRLISAESSRSHSSIPPTTAQIPKDSSQSASSSKQKFFSRLADQAVSTLSEIWHPQDIPSVFLPPAKVGGSSFPPTHSRPTSKQISSDLQSIASHTHPIHPHNSHPSVSGHNPSPTLLLASGTKSDQILPLKSFVYKVLRHSRTSKNVLQIALCYLESIRPKVPQILQEENIGIRSYAQPKSSIQKATPEELAMDAELTALENSGKINIINNFIDNSMQTFRVADSGSQDLAESCIYPQDSLSSVDVQVSTAPLSTTLSLPSPLLCPRRAFLASLILASKFSQEKCYSNRAWARLSGLPPREIGRCERALAQALQWRLWVGKCAFGESAATAT</sequence>
<dbReference type="Proteomes" id="UP000664032">
    <property type="component" value="Unassembled WGS sequence"/>
</dbReference>